<evidence type="ECO:0000313" key="2">
    <source>
        <dbReference type="Proteomes" id="UP000054538"/>
    </source>
</evidence>
<sequence length="103" mass="11721">MALAEQVKLVLNVLKFLGVWHSEFFLSLLMDQQFKNHAMILKLLCHGQWELVEALQKHPQSVVGGNLADWAGKITRDGYAHKLHMQLAEANSSHFNTSHTSVW</sequence>
<gene>
    <name evidence="1" type="ORF">PAXRUDRAFT_179952</name>
</gene>
<protein>
    <submittedName>
        <fullName evidence="1">Uncharacterized protein</fullName>
    </submittedName>
</protein>
<dbReference type="InParanoid" id="A0A0D0CZ49"/>
<proteinExistence type="predicted"/>
<accession>A0A0D0CZ49</accession>
<organism evidence="1 2">
    <name type="scientific">Paxillus rubicundulus Ve08.2h10</name>
    <dbReference type="NCBI Taxonomy" id="930991"/>
    <lineage>
        <taxon>Eukaryota</taxon>
        <taxon>Fungi</taxon>
        <taxon>Dikarya</taxon>
        <taxon>Basidiomycota</taxon>
        <taxon>Agaricomycotina</taxon>
        <taxon>Agaricomycetes</taxon>
        <taxon>Agaricomycetidae</taxon>
        <taxon>Boletales</taxon>
        <taxon>Paxilineae</taxon>
        <taxon>Paxillaceae</taxon>
        <taxon>Paxillus</taxon>
    </lineage>
</organism>
<dbReference type="Proteomes" id="UP000054538">
    <property type="component" value="Unassembled WGS sequence"/>
</dbReference>
<keyword evidence="2" id="KW-1185">Reference proteome</keyword>
<reference evidence="2" key="2">
    <citation type="submission" date="2015-01" db="EMBL/GenBank/DDBJ databases">
        <title>Evolutionary Origins and Diversification of the Mycorrhizal Mutualists.</title>
        <authorList>
            <consortium name="DOE Joint Genome Institute"/>
            <consortium name="Mycorrhizal Genomics Consortium"/>
            <person name="Kohler A."/>
            <person name="Kuo A."/>
            <person name="Nagy L.G."/>
            <person name="Floudas D."/>
            <person name="Copeland A."/>
            <person name="Barry K.W."/>
            <person name="Cichocki N."/>
            <person name="Veneault-Fourrey C."/>
            <person name="LaButti K."/>
            <person name="Lindquist E.A."/>
            <person name="Lipzen A."/>
            <person name="Lundell T."/>
            <person name="Morin E."/>
            <person name="Murat C."/>
            <person name="Riley R."/>
            <person name="Ohm R."/>
            <person name="Sun H."/>
            <person name="Tunlid A."/>
            <person name="Henrissat B."/>
            <person name="Grigoriev I.V."/>
            <person name="Hibbett D.S."/>
            <person name="Martin F."/>
        </authorList>
    </citation>
    <scope>NUCLEOTIDE SEQUENCE [LARGE SCALE GENOMIC DNA]</scope>
    <source>
        <strain evidence="2">Ve08.2h10</strain>
    </source>
</reference>
<dbReference type="EMBL" id="KN830459">
    <property type="protein sequence ID" value="KIK72769.1"/>
    <property type="molecule type" value="Genomic_DNA"/>
</dbReference>
<dbReference type="AlphaFoldDB" id="A0A0D0CZ49"/>
<name>A0A0D0CZ49_9AGAM</name>
<evidence type="ECO:0000313" key="1">
    <source>
        <dbReference type="EMBL" id="KIK72769.1"/>
    </source>
</evidence>
<dbReference type="OrthoDB" id="2636032at2759"/>
<reference evidence="1 2" key="1">
    <citation type="submission" date="2014-04" db="EMBL/GenBank/DDBJ databases">
        <authorList>
            <consortium name="DOE Joint Genome Institute"/>
            <person name="Kuo A."/>
            <person name="Kohler A."/>
            <person name="Jargeat P."/>
            <person name="Nagy L.G."/>
            <person name="Floudas D."/>
            <person name="Copeland A."/>
            <person name="Barry K.W."/>
            <person name="Cichocki N."/>
            <person name="Veneault-Fourrey C."/>
            <person name="LaButti K."/>
            <person name="Lindquist E.A."/>
            <person name="Lipzen A."/>
            <person name="Lundell T."/>
            <person name="Morin E."/>
            <person name="Murat C."/>
            <person name="Sun H."/>
            <person name="Tunlid A."/>
            <person name="Henrissat B."/>
            <person name="Grigoriev I.V."/>
            <person name="Hibbett D.S."/>
            <person name="Martin F."/>
            <person name="Nordberg H.P."/>
            <person name="Cantor M.N."/>
            <person name="Hua S.X."/>
        </authorList>
    </citation>
    <scope>NUCLEOTIDE SEQUENCE [LARGE SCALE GENOMIC DNA]</scope>
    <source>
        <strain evidence="1 2">Ve08.2h10</strain>
    </source>
</reference>
<dbReference type="HOGENOM" id="CLU_2264588_0_0_1"/>